<name>A0ABS3YSB4_9BACT</name>
<dbReference type="RefSeq" id="WP_209138812.1">
    <property type="nucleotide sequence ID" value="NZ_JAGHKO010000001.1"/>
</dbReference>
<feature type="coiled-coil region" evidence="1">
    <location>
        <begin position="151"/>
        <end position="252"/>
    </location>
</feature>
<evidence type="ECO:0000256" key="2">
    <source>
        <dbReference type="SAM" id="SignalP"/>
    </source>
</evidence>
<dbReference type="EMBL" id="JAGHKO010000001">
    <property type="protein sequence ID" value="MBO9200775.1"/>
    <property type="molecule type" value="Genomic_DNA"/>
</dbReference>
<accession>A0ABS3YSB4</accession>
<sequence>MNLNQSFIRWGSLALVASVVTLLAFTGGPQQNTAPNGNRDYHFANHATDTIPTQKRNKITRDEANDRDLDKEIRQLDEAKDKLEKMKDKDWDEISQRVEESIYKIDFDKIQRQVDEAVRRIDVEKMHRQVEESLRKIDFEKIQRDVQQSLEDVSKIDKEALKREIDNARKEVDKALRNEEWKQELKEAQKQRQIDVQKELENARKEMARVKEEMKHQQIDLKKEMDKAREEMGKAREEMQGYQEMIYEMEKDGLLNTKENYSIEFKSGELYINDKKQPPTVTDKYHKYIKKKNIAIKKQDGKMNINHQERSDTHLD</sequence>
<organism evidence="3 4">
    <name type="scientific">Niastella soli</name>
    <dbReference type="NCBI Taxonomy" id="2821487"/>
    <lineage>
        <taxon>Bacteria</taxon>
        <taxon>Pseudomonadati</taxon>
        <taxon>Bacteroidota</taxon>
        <taxon>Chitinophagia</taxon>
        <taxon>Chitinophagales</taxon>
        <taxon>Chitinophagaceae</taxon>
        <taxon>Niastella</taxon>
    </lineage>
</organism>
<protein>
    <submittedName>
        <fullName evidence="3">Uncharacterized protein</fullName>
    </submittedName>
</protein>
<comment type="caution">
    <text evidence="3">The sequence shown here is derived from an EMBL/GenBank/DDBJ whole genome shotgun (WGS) entry which is preliminary data.</text>
</comment>
<dbReference type="Proteomes" id="UP000677244">
    <property type="component" value="Unassembled WGS sequence"/>
</dbReference>
<reference evidence="3 4" key="1">
    <citation type="submission" date="2021-03" db="EMBL/GenBank/DDBJ databases">
        <title>Assistant Professor.</title>
        <authorList>
            <person name="Huq M.A."/>
        </authorList>
    </citation>
    <scope>NUCLEOTIDE SEQUENCE [LARGE SCALE GENOMIC DNA]</scope>
    <source>
        <strain evidence="3 4">MAH-29</strain>
    </source>
</reference>
<feature type="signal peptide" evidence="2">
    <location>
        <begin position="1"/>
        <end position="24"/>
    </location>
</feature>
<proteinExistence type="predicted"/>
<gene>
    <name evidence="3" type="ORF">J7I42_10905</name>
</gene>
<keyword evidence="4" id="KW-1185">Reference proteome</keyword>
<evidence type="ECO:0000256" key="1">
    <source>
        <dbReference type="SAM" id="Coils"/>
    </source>
</evidence>
<feature type="chain" id="PRO_5047053372" evidence="2">
    <location>
        <begin position="25"/>
        <end position="316"/>
    </location>
</feature>
<keyword evidence="2" id="KW-0732">Signal</keyword>
<evidence type="ECO:0000313" key="4">
    <source>
        <dbReference type="Proteomes" id="UP000677244"/>
    </source>
</evidence>
<keyword evidence="1" id="KW-0175">Coiled coil</keyword>
<evidence type="ECO:0000313" key="3">
    <source>
        <dbReference type="EMBL" id="MBO9200775.1"/>
    </source>
</evidence>